<dbReference type="EMBL" id="CAUYUJ010018724">
    <property type="protein sequence ID" value="CAK0885844.1"/>
    <property type="molecule type" value="Genomic_DNA"/>
</dbReference>
<organism evidence="2 3">
    <name type="scientific">Prorocentrum cordatum</name>
    <dbReference type="NCBI Taxonomy" id="2364126"/>
    <lineage>
        <taxon>Eukaryota</taxon>
        <taxon>Sar</taxon>
        <taxon>Alveolata</taxon>
        <taxon>Dinophyceae</taxon>
        <taxon>Prorocentrales</taxon>
        <taxon>Prorocentraceae</taxon>
        <taxon>Prorocentrum</taxon>
    </lineage>
</organism>
<accession>A0ABN9WHA3</accession>
<reference evidence="2" key="1">
    <citation type="submission" date="2023-10" db="EMBL/GenBank/DDBJ databases">
        <authorList>
            <person name="Chen Y."/>
            <person name="Shah S."/>
            <person name="Dougan E. K."/>
            <person name="Thang M."/>
            <person name="Chan C."/>
        </authorList>
    </citation>
    <scope>NUCLEOTIDE SEQUENCE [LARGE SCALE GENOMIC DNA]</scope>
</reference>
<feature type="compositionally biased region" description="Basic residues" evidence="1">
    <location>
        <begin position="247"/>
        <end position="258"/>
    </location>
</feature>
<name>A0ABN9WHA3_9DINO</name>
<protein>
    <submittedName>
        <fullName evidence="2">Uncharacterized protein</fullName>
    </submittedName>
</protein>
<evidence type="ECO:0000256" key="1">
    <source>
        <dbReference type="SAM" id="MobiDB-lite"/>
    </source>
</evidence>
<keyword evidence="3" id="KW-1185">Reference proteome</keyword>
<comment type="caution">
    <text evidence="2">The sequence shown here is derived from an EMBL/GenBank/DDBJ whole genome shotgun (WGS) entry which is preliminary data.</text>
</comment>
<feature type="compositionally biased region" description="Low complexity" evidence="1">
    <location>
        <begin position="146"/>
        <end position="160"/>
    </location>
</feature>
<feature type="compositionally biased region" description="Basic and acidic residues" evidence="1">
    <location>
        <begin position="1"/>
        <end position="24"/>
    </location>
</feature>
<sequence>MDAPRRAASAERRSDPRGCRRTRGDSSPGGPGGSADESTAQAPRGDQKWALVLHAGAGARSAWAPRAPSAFVSDEWARPELRRRPRVTMDEFLHAEQRARRRPAPLQRSSPHSARRGSRPAPGANDQSGTPLRGLSGTDREWLSRCPSPGGSGDDCSSHSGPRHRRARPDRRALTGRRQAGARGWPLDGVSPASPELGSQLRPQWGQRGASPEWPPGADSTPPRRPLRRQRGGSAEADEVLGTPCRPSRRSRSGRRWPPRAQGAVPEAAAVLEKRFARGCSERLF</sequence>
<proteinExistence type="predicted"/>
<feature type="compositionally biased region" description="Low complexity" evidence="1">
    <location>
        <begin position="55"/>
        <end position="70"/>
    </location>
</feature>
<evidence type="ECO:0000313" key="3">
    <source>
        <dbReference type="Proteomes" id="UP001189429"/>
    </source>
</evidence>
<feature type="compositionally biased region" description="Basic and acidic residues" evidence="1">
    <location>
        <begin position="75"/>
        <end position="98"/>
    </location>
</feature>
<feature type="region of interest" description="Disordered" evidence="1">
    <location>
        <begin position="1"/>
        <end position="267"/>
    </location>
</feature>
<gene>
    <name evidence="2" type="ORF">PCOR1329_LOCUS67339</name>
</gene>
<evidence type="ECO:0000313" key="2">
    <source>
        <dbReference type="EMBL" id="CAK0885844.1"/>
    </source>
</evidence>
<dbReference type="Proteomes" id="UP001189429">
    <property type="component" value="Unassembled WGS sequence"/>
</dbReference>